<dbReference type="CDD" id="cd02947">
    <property type="entry name" value="TRX_family"/>
    <property type="match status" value="1"/>
</dbReference>
<dbReference type="AlphaFoldDB" id="A0A558LFP8"/>
<evidence type="ECO:0000313" key="1">
    <source>
        <dbReference type="EMBL" id="KAA9321835.1"/>
    </source>
</evidence>
<dbReference type="InterPro" id="IPR013766">
    <property type="entry name" value="Thioredoxin_domain"/>
</dbReference>
<dbReference type="EMBL" id="VYWW01000025">
    <property type="protein sequence ID" value="KAA9321835.1"/>
    <property type="molecule type" value="Genomic_DNA"/>
</dbReference>
<dbReference type="Gene3D" id="3.40.30.10">
    <property type="entry name" value="Glutaredoxin"/>
    <property type="match status" value="1"/>
</dbReference>
<dbReference type="OrthoDB" id="2323047at2"/>
<dbReference type="RefSeq" id="WP_021351089.1">
    <property type="nucleotide sequence ID" value="NZ_CATOUX010000011.1"/>
</dbReference>
<comment type="caution">
    <text evidence="1">The sequence shown here is derived from an EMBL/GenBank/DDBJ whole genome shotgun (WGS) entry which is preliminary data.</text>
</comment>
<protein>
    <submittedName>
        <fullName evidence="1">Thioredoxin family protein</fullName>
    </submittedName>
</protein>
<name>A0A558LFP8_LACJE</name>
<organism evidence="1 2">
    <name type="scientific">Lactobacillus jensenii</name>
    <dbReference type="NCBI Taxonomy" id="109790"/>
    <lineage>
        <taxon>Bacteria</taxon>
        <taxon>Bacillati</taxon>
        <taxon>Bacillota</taxon>
        <taxon>Bacilli</taxon>
        <taxon>Lactobacillales</taxon>
        <taxon>Lactobacillaceae</taxon>
        <taxon>Lactobacillus</taxon>
    </lineage>
</organism>
<evidence type="ECO:0000313" key="2">
    <source>
        <dbReference type="Proteomes" id="UP000327236"/>
    </source>
</evidence>
<sequence>MLNFFRNQKIILKWVLISTFSFVIGTCGYLSLVQHVEANRSVQVIPKKATEDILFYKDTCPDCQKVYNEFFFKKYIMQKNIRFINLNQKANRKYISKYFLKEVPTVIQLTNGKEKARFVGNEVKKYLAKRPF</sequence>
<dbReference type="Pfam" id="PF00085">
    <property type="entry name" value="Thioredoxin"/>
    <property type="match status" value="1"/>
</dbReference>
<dbReference type="InterPro" id="IPR036249">
    <property type="entry name" value="Thioredoxin-like_sf"/>
</dbReference>
<dbReference type="Proteomes" id="UP000327236">
    <property type="component" value="Unassembled WGS sequence"/>
</dbReference>
<accession>A0A558LFP8</accession>
<gene>
    <name evidence="1" type="ORF">F6H94_06045</name>
</gene>
<proteinExistence type="predicted"/>
<dbReference type="SUPFAM" id="SSF52833">
    <property type="entry name" value="Thioredoxin-like"/>
    <property type="match status" value="1"/>
</dbReference>
<reference evidence="1 2" key="1">
    <citation type="submission" date="2019-09" db="EMBL/GenBank/DDBJ databases">
        <title>Draft genome sequence assemblies of isolates from the urinary tract.</title>
        <authorList>
            <person name="Mores C.R."/>
            <person name="Putonti C."/>
            <person name="Wolfe A.J."/>
        </authorList>
    </citation>
    <scope>NUCLEOTIDE SEQUENCE [LARGE SCALE GENOMIC DNA]</scope>
    <source>
        <strain evidence="1 2">UMB246</strain>
    </source>
</reference>